<evidence type="ECO:0000313" key="1">
    <source>
        <dbReference type="EMBL" id="CNL19525.1"/>
    </source>
</evidence>
<reference evidence="1 2" key="1">
    <citation type="submission" date="2015-03" db="EMBL/GenBank/DDBJ databases">
        <authorList>
            <consortium name="Pathogen Informatics"/>
            <person name="Murphy D."/>
        </authorList>
    </citation>
    <scope>NUCLEOTIDE SEQUENCE [LARGE SCALE GENOMIC DNA]</scope>
    <source>
        <strain evidence="1 2">IP08791</strain>
    </source>
</reference>
<keyword evidence="2" id="KW-1185">Reference proteome</keyword>
<name>A0ABM9SUC6_YERAL</name>
<accession>A0ABM9SUC6</accession>
<dbReference type="EMBL" id="CQEH01000010">
    <property type="protein sequence ID" value="CNL19525.1"/>
    <property type="molecule type" value="Genomic_DNA"/>
</dbReference>
<dbReference type="Proteomes" id="UP000038647">
    <property type="component" value="Unassembled WGS sequence"/>
</dbReference>
<gene>
    <name evidence="1" type="ORF">ERS137966_02531</name>
</gene>
<proteinExistence type="predicted"/>
<comment type="caution">
    <text evidence="1">The sequence shown here is derived from an EMBL/GenBank/DDBJ whole genome shotgun (WGS) entry which is preliminary data.</text>
</comment>
<sequence>MEELNSVQANLVAGGDGAPATLPNAVGTAAIVGAIMGIPAGPIGVMGGALGMGIGTAIGATASVGIAPAGDGLPMGMDPRCADREFIMNNHMLCN</sequence>
<dbReference type="RefSeq" id="WP_072085774.1">
    <property type="nucleotide sequence ID" value="NZ_CABHQE010000126.1"/>
</dbReference>
<organism evidence="1 2">
    <name type="scientific">Yersinia aldovae</name>
    <dbReference type="NCBI Taxonomy" id="29483"/>
    <lineage>
        <taxon>Bacteria</taxon>
        <taxon>Pseudomonadati</taxon>
        <taxon>Pseudomonadota</taxon>
        <taxon>Gammaproteobacteria</taxon>
        <taxon>Enterobacterales</taxon>
        <taxon>Yersiniaceae</taxon>
        <taxon>Yersinia</taxon>
    </lineage>
</organism>
<evidence type="ECO:0000313" key="2">
    <source>
        <dbReference type="Proteomes" id="UP000038647"/>
    </source>
</evidence>
<protein>
    <submittedName>
        <fullName evidence="1">Uncharacterized protein</fullName>
    </submittedName>
</protein>